<organism evidence="2">
    <name type="scientific">marine sediment metagenome</name>
    <dbReference type="NCBI Taxonomy" id="412755"/>
    <lineage>
        <taxon>unclassified sequences</taxon>
        <taxon>metagenomes</taxon>
        <taxon>ecological metagenomes</taxon>
    </lineage>
</organism>
<reference evidence="2" key="1">
    <citation type="journal article" date="2014" name="Front. Microbiol.">
        <title>High frequency of phylogenetically diverse reductive dehalogenase-homologous genes in deep subseafloor sedimentary metagenomes.</title>
        <authorList>
            <person name="Kawai M."/>
            <person name="Futagami T."/>
            <person name="Toyoda A."/>
            <person name="Takaki Y."/>
            <person name="Nishi S."/>
            <person name="Hori S."/>
            <person name="Arai W."/>
            <person name="Tsubouchi T."/>
            <person name="Morono Y."/>
            <person name="Uchiyama I."/>
            <person name="Ito T."/>
            <person name="Fujiyama A."/>
            <person name="Inagaki F."/>
            <person name="Takami H."/>
        </authorList>
    </citation>
    <scope>NUCLEOTIDE SEQUENCE</scope>
    <source>
        <strain evidence="2">Expedition CK06-06</strain>
    </source>
</reference>
<dbReference type="AlphaFoldDB" id="X1ERQ3"/>
<keyword evidence="1" id="KW-1133">Transmembrane helix</keyword>
<keyword evidence="1" id="KW-0472">Membrane</keyword>
<name>X1ERQ3_9ZZZZ</name>
<accession>X1ERQ3</accession>
<dbReference type="EMBL" id="BARU01003350">
    <property type="protein sequence ID" value="GAH22965.1"/>
    <property type="molecule type" value="Genomic_DNA"/>
</dbReference>
<feature type="transmembrane region" description="Helical" evidence="1">
    <location>
        <begin position="60"/>
        <end position="84"/>
    </location>
</feature>
<protein>
    <submittedName>
        <fullName evidence="2">Uncharacterized protein</fullName>
    </submittedName>
</protein>
<sequence length="235" mass="27282">LILLIIGLIIIAMSLLRPTDTRSRQVSTKAGYGILLILVVFLAVYSFTHYKLPEGSPYTILVDLILITLAFTGAVGYGIFRWIYRGVEDQVAVAMKESQSFSRAQVEINLGFWYFEQYKAENKKKKEDPKTDGKPVNNDVMYYLNHAIERTEKALEFMKELDEKKYEKFLCVYRNNLAFYLAERQRQGKALPGDKELAKSYADYIQKRIRKYPSYRGEFVDTCDFIDKQFPNNNG</sequence>
<feature type="non-terminal residue" evidence="2">
    <location>
        <position position="1"/>
    </location>
</feature>
<comment type="caution">
    <text evidence="2">The sequence shown here is derived from an EMBL/GenBank/DDBJ whole genome shotgun (WGS) entry which is preliminary data.</text>
</comment>
<keyword evidence="1" id="KW-0812">Transmembrane</keyword>
<proteinExistence type="predicted"/>
<evidence type="ECO:0000313" key="2">
    <source>
        <dbReference type="EMBL" id="GAH22965.1"/>
    </source>
</evidence>
<feature type="transmembrane region" description="Helical" evidence="1">
    <location>
        <begin position="30"/>
        <end position="48"/>
    </location>
</feature>
<gene>
    <name evidence="2" type="ORF">S03H2_07312</name>
</gene>
<evidence type="ECO:0000256" key="1">
    <source>
        <dbReference type="SAM" id="Phobius"/>
    </source>
</evidence>